<dbReference type="InterPro" id="IPR050793">
    <property type="entry name" value="CMP-NeuNAc_synthase"/>
</dbReference>
<dbReference type="PANTHER" id="PTHR21485">
    <property type="entry name" value="HAD SUPERFAMILY MEMBERS CMAS AND KDSC"/>
    <property type="match status" value="1"/>
</dbReference>
<dbReference type="HOGENOM" id="CLU_042930_2_0_1"/>
<dbReference type="InterPro" id="IPR029044">
    <property type="entry name" value="Nucleotide-diphossugar_trans"/>
</dbReference>
<gene>
    <name evidence="1" type="ORF">YQE_05767</name>
</gene>
<sequence length="153" mass="17978">NVNVHWRNWDTATDEGSSLFATQEFLKHHPVVDIVALIQCTSPFLRKEYLEQARRTIEKFECVFSVTRSFELLWRRANGTLCPLNFDLKNRPRRQDLPEQFVENGMFYFASRKMIENGQFQSNSCAIVEIPRYNSMEIDDPLDLIVANMNIDE</sequence>
<protein>
    <submittedName>
        <fullName evidence="1">Uncharacterized protein</fullName>
    </submittedName>
</protein>
<dbReference type="GO" id="GO:0008781">
    <property type="term" value="F:N-acylneuraminate cytidylyltransferase activity"/>
    <property type="evidence" value="ECO:0007669"/>
    <property type="project" value="TreeGrafter"/>
</dbReference>
<name>N6TBN8_DENPD</name>
<dbReference type="EMBL" id="KB740939">
    <property type="protein sequence ID" value="ENN77694.1"/>
    <property type="molecule type" value="Genomic_DNA"/>
</dbReference>
<proteinExistence type="predicted"/>
<feature type="non-terminal residue" evidence="1">
    <location>
        <position position="1"/>
    </location>
</feature>
<dbReference type="SUPFAM" id="SSF53448">
    <property type="entry name" value="Nucleotide-diphospho-sugar transferases"/>
    <property type="match status" value="1"/>
</dbReference>
<dbReference type="Gene3D" id="3.90.550.10">
    <property type="entry name" value="Spore Coat Polysaccharide Biosynthesis Protein SpsA, Chain A"/>
    <property type="match status" value="1"/>
</dbReference>
<organism evidence="1">
    <name type="scientific">Dendroctonus ponderosae</name>
    <name type="common">Mountain pine beetle</name>
    <dbReference type="NCBI Taxonomy" id="77166"/>
    <lineage>
        <taxon>Eukaryota</taxon>
        <taxon>Metazoa</taxon>
        <taxon>Ecdysozoa</taxon>
        <taxon>Arthropoda</taxon>
        <taxon>Hexapoda</taxon>
        <taxon>Insecta</taxon>
        <taxon>Pterygota</taxon>
        <taxon>Neoptera</taxon>
        <taxon>Endopterygota</taxon>
        <taxon>Coleoptera</taxon>
        <taxon>Polyphaga</taxon>
        <taxon>Cucujiformia</taxon>
        <taxon>Curculionidae</taxon>
        <taxon>Scolytinae</taxon>
        <taxon>Dendroctonus</taxon>
    </lineage>
</organism>
<dbReference type="PANTHER" id="PTHR21485:SF3">
    <property type="entry name" value="N-ACYLNEURAMINATE CYTIDYLYLTRANSFERASE"/>
    <property type="match status" value="1"/>
</dbReference>
<evidence type="ECO:0000313" key="1">
    <source>
        <dbReference type="EMBL" id="ENN77694.1"/>
    </source>
</evidence>
<reference evidence="1" key="1">
    <citation type="journal article" date="2013" name="Genome Biol.">
        <title>Draft genome of the mountain pine beetle, Dendroctonus ponderosae Hopkins, a major forest pest.</title>
        <authorList>
            <person name="Keeling C.I."/>
            <person name="Yuen M.M."/>
            <person name="Liao N.Y."/>
            <person name="Docking T.R."/>
            <person name="Chan S.K."/>
            <person name="Taylor G.A."/>
            <person name="Palmquist D.L."/>
            <person name="Jackman S.D."/>
            <person name="Nguyen A."/>
            <person name="Li M."/>
            <person name="Henderson H."/>
            <person name="Janes J.K."/>
            <person name="Zhao Y."/>
            <person name="Pandoh P."/>
            <person name="Moore R."/>
            <person name="Sperling F.A."/>
            <person name="Huber D.P."/>
            <person name="Birol I."/>
            <person name="Jones S.J."/>
            <person name="Bohlmann J."/>
        </authorList>
    </citation>
    <scope>NUCLEOTIDE SEQUENCE</scope>
</reference>
<dbReference type="AlphaFoldDB" id="N6TBN8"/>
<accession>N6TBN8</accession>